<reference evidence="1 2" key="1">
    <citation type="submission" date="2024-01" db="EMBL/GenBank/DDBJ databases">
        <title>Metagenomic exploration of the rhizosphere soil microbial community and their significance in facilitating the development of wild simulated ginseng.</title>
        <authorList>
            <person name="Huang J."/>
        </authorList>
    </citation>
    <scope>NUCLEOTIDE SEQUENCE [LARGE SCALE GENOMIC DNA]</scope>
    <source>
        <strain evidence="1 2">WY141</strain>
    </source>
</reference>
<comment type="caution">
    <text evidence="1">The sequence shown here is derived from an EMBL/GenBank/DDBJ whole genome shotgun (WGS) entry which is preliminary data.</text>
</comment>
<evidence type="ECO:0000313" key="1">
    <source>
        <dbReference type="EMBL" id="MER0428832.1"/>
    </source>
</evidence>
<dbReference type="Pfam" id="PF19895">
    <property type="entry name" value="DUF6368"/>
    <property type="match status" value="1"/>
</dbReference>
<keyword evidence="2" id="KW-1185">Reference proteome</keyword>
<organism evidence="1 2">
    <name type="scientific">Streptomyces microflavus</name>
    <name type="common">Streptomyces lipmanii</name>
    <dbReference type="NCBI Taxonomy" id="1919"/>
    <lineage>
        <taxon>Bacteria</taxon>
        <taxon>Bacillati</taxon>
        <taxon>Actinomycetota</taxon>
        <taxon>Actinomycetes</taxon>
        <taxon>Kitasatosporales</taxon>
        <taxon>Streptomycetaceae</taxon>
        <taxon>Streptomyces</taxon>
    </lineage>
</organism>
<dbReference type="InterPro" id="IPR045948">
    <property type="entry name" value="DUF6368"/>
</dbReference>
<protein>
    <submittedName>
        <fullName evidence="1">DUF6368 family protein</fullName>
    </submittedName>
</protein>
<dbReference type="Proteomes" id="UP001456562">
    <property type="component" value="Unassembled WGS sequence"/>
</dbReference>
<dbReference type="RefSeq" id="WP_350240853.1">
    <property type="nucleotide sequence ID" value="NZ_JBEJUE010000044.1"/>
</dbReference>
<evidence type="ECO:0000313" key="2">
    <source>
        <dbReference type="Proteomes" id="UP001456562"/>
    </source>
</evidence>
<gene>
    <name evidence="1" type="ORF">ABR748_32170</name>
</gene>
<name>A0ABV1QCE4_STRMI</name>
<dbReference type="EMBL" id="JBEJUE010000044">
    <property type="protein sequence ID" value="MER0428832.1"/>
    <property type="molecule type" value="Genomic_DNA"/>
</dbReference>
<proteinExistence type="predicted"/>
<sequence>MSGPAIGLWLFEPRGFADILADVVPWLETFCEPVEAKASGDVDFWVRDGSALGLRAFEPADVGVFFLSEDEEMPAEDEDYSAFSRPPVQGLIVGAGCSGSVNHVLLGHLTLALARRLDALVDFDGLLGGHRTAGEDTSNEAVLARARALASELPGRLAEVSYDTGGGGRWLRHVGDVEFLEAWLRHADFHLIK</sequence>
<accession>A0ABV1QCE4</accession>